<dbReference type="PANTHER" id="PTHR25462">
    <property type="entry name" value="BONUS, ISOFORM C-RELATED"/>
    <property type="match status" value="1"/>
</dbReference>
<feature type="region of interest" description="Disordered" evidence="4">
    <location>
        <begin position="1"/>
        <end position="53"/>
    </location>
</feature>
<reference evidence="6 7" key="2">
    <citation type="journal article" date="2019" name="G3 (Bethesda)">
        <title>Hybrid Assembly of the Genome of the Entomopathogenic Nematode Steinernema carpocapsae Identifies the X-Chromosome.</title>
        <authorList>
            <person name="Serra L."/>
            <person name="Macchietto M."/>
            <person name="Macias-Munoz A."/>
            <person name="McGill C.J."/>
            <person name="Rodriguez I.M."/>
            <person name="Rodriguez B."/>
            <person name="Murad R."/>
            <person name="Mortazavi A."/>
        </authorList>
    </citation>
    <scope>NUCLEOTIDE SEQUENCE [LARGE SCALE GENOMIC DNA]</scope>
    <source>
        <strain evidence="6 7">ALL</strain>
    </source>
</reference>
<dbReference type="EMBL" id="AZBU02000007">
    <property type="protein sequence ID" value="TKR70218.1"/>
    <property type="molecule type" value="Genomic_DNA"/>
</dbReference>
<keyword evidence="1 3" id="KW-0479">Metal-binding</keyword>
<dbReference type="Proteomes" id="UP000298663">
    <property type="component" value="Unassembled WGS sequence"/>
</dbReference>
<proteinExistence type="predicted"/>
<keyword evidence="1 3" id="KW-0863">Zinc-finger</keyword>
<evidence type="ECO:0000256" key="3">
    <source>
        <dbReference type="PROSITE-ProRule" id="PRU00175"/>
    </source>
</evidence>
<comment type="caution">
    <text evidence="6">The sequence shown here is derived from an EMBL/GenBank/DDBJ whole genome shotgun (WGS) entry which is preliminary data.</text>
</comment>
<gene>
    <name evidence="6" type="ORF">L596_022269</name>
</gene>
<reference evidence="6 7" key="1">
    <citation type="journal article" date="2015" name="Genome Biol.">
        <title>Comparative genomics of Steinernema reveals deeply conserved gene regulatory networks.</title>
        <authorList>
            <person name="Dillman A.R."/>
            <person name="Macchietto M."/>
            <person name="Porter C.F."/>
            <person name="Rogers A."/>
            <person name="Williams B."/>
            <person name="Antoshechkin I."/>
            <person name="Lee M.M."/>
            <person name="Goodwin Z."/>
            <person name="Lu X."/>
            <person name="Lewis E.E."/>
            <person name="Goodrich-Blair H."/>
            <person name="Stock S.P."/>
            <person name="Adams B.J."/>
            <person name="Sternberg P.W."/>
            <person name="Mortazavi A."/>
        </authorList>
    </citation>
    <scope>NUCLEOTIDE SEQUENCE [LARGE SCALE GENOMIC DNA]</scope>
    <source>
        <strain evidence="6 7">ALL</strain>
    </source>
</reference>
<dbReference type="GO" id="GO:0061630">
    <property type="term" value="F:ubiquitin protein ligase activity"/>
    <property type="evidence" value="ECO:0007669"/>
    <property type="project" value="TreeGrafter"/>
</dbReference>
<organism evidence="6 7">
    <name type="scientific">Steinernema carpocapsae</name>
    <name type="common">Entomopathogenic nematode</name>
    <dbReference type="NCBI Taxonomy" id="34508"/>
    <lineage>
        <taxon>Eukaryota</taxon>
        <taxon>Metazoa</taxon>
        <taxon>Ecdysozoa</taxon>
        <taxon>Nematoda</taxon>
        <taxon>Chromadorea</taxon>
        <taxon>Rhabditida</taxon>
        <taxon>Tylenchina</taxon>
        <taxon>Panagrolaimomorpha</taxon>
        <taxon>Strongyloidoidea</taxon>
        <taxon>Steinernematidae</taxon>
        <taxon>Steinernema</taxon>
    </lineage>
</organism>
<dbReference type="Gene3D" id="3.30.40.10">
    <property type="entry name" value="Zinc/RING finger domain, C3HC4 (zinc finger)"/>
    <property type="match status" value="1"/>
</dbReference>
<feature type="domain" description="RING-type" evidence="5">
    <location>
        <begin position="78"/>
        <end position="123"/>
    </location>
</feature>
<sequence length="324" mass="36464">MHMLPTANGRNWTPTYNANRNVRPRRNNLRISRPPIGLVQDFESPDSSTEDHANEWAEQLQSPTQTQNLIFEDDSLKCPICFEIFTIPKMLTCCGRSICQACEQGIHAARDTIGPYANCPVCSSPRGITGAPLPVNISLRNAMELFKTSPQGNKIDCEECERKVMVDEVYCCSTCDKKKKICSHCGLKKHKGHDIEEIGYVAKEERENMVKSVQLITRPYCTLGSVNTVCTSIRGDFERCLRLTDNNLQKAKAICTDIISNNYLTEDMIKAKLEDARKINEIVAQDYEKIGRVKDDLHDLQVLLSQDVTTRIEMTPLSESAADS</sequence>
<evidence type="ECO:0000259" key="5">
    <source>
        <dbReference type="PROSITE" id="PS50089"/>
    </source>
</evidence>
<keyword evidence="7" id="KW-1185">Reference proteome</keyword>
<evidence type="ECO:0000313" key="6">
    <source>
        <dbReference type="EMBL" id="TKR70218.1"/>
    </source>
</evidence>
<evidence type="ECO:0000256" key="4">
    <source>
        <dbReference type="SAM" id="MobiDB-lite"/>
    </source>
</evidence>
<protein>
    <recommendedName>
        <fullName evidence="5">RING-type domain-containing protein</fullName>
    </recommendedName>
</protein>
<keyword evidence="2" id="KW-0862">Zinc</keyword>
<dbReference type="PROSITE" id="PS50089">
    <property type="entry name" value="ZF_RING_2"/>
    <property type="match status" value="1"/>
</dbReference>
<dbReference type="AlphaFoldDB" id="A0A4U5ML88"/>
<name>A0A4U5ML88_STECR</name>
<dbReference type="GO" id="GO:0008270">
    <property type="term" value="F:zinc ion binding"/>
    <property type="evidence" value="ECO:0007669"/>
    <property type="project" value="UniProtKB-KW"/>
</dbReference>
<evidence type="ECO:0000256" key="2">
    <source>
        <dbReference type="ARBA" id="ARBA00022833"/>
    </source>
</evidence>
<dbReference type="InterPro" id="IPR047153">
    <property type="entry name" value="TRIM45/56/19-like"/>
</dbReference>
<dbReference type="PANTHER" id="PTHR25462:SF296">
    <property type="entry name" value="MEIOTIC P26, ISOFORM F"/>
    <property type="match status" value="1"/>
</dbReference>
<dbReference type="STRING" id="34508.A0A4U5ML88"/>
<accession>A0A4U5ML88</accession>
<dbReference type="OrthoDB" id="5844798at2759"/>
<dbReference type="InterPro" id="IPR013083">
    <property type="entry name" value="Znf_RING/FYVE/PHD"/>
</dbReference>
<dbReference type="InterPro" id="IPR001841">
    <property type="entry name" value="Znf_RING"/>
</dbReference>
<dbReference type="SUPFAM" id="SSF57850">
    <property type="entry name" value="RING/U-box"/>
    <property type="match status" value="1"/>
</dbReference>
<evidence type="ECO:0000313" key="7">
    <source>
        <dbReference type="Proteomes" id="UP000298663"/>
    </source>
</evidence>
<evidence type="ECO:0000256" key="1">
    <source>
        <dbReference type="ARBA" id="ARBA00022771"/>
    </source>
</evidence>